<dbReference type="InterPro" id="IPR003591">
    <property type="entry name" value="Leu-rich_rpt_typical-subtyp"/>
</dbReference>
<keyword evidence="12" id="KW-1185">Reference proteome</keyword>
<dbReference type="Pfam" id="PF13855">
    <property type="entry name" value="LRR_8"/>
    <property type="match status" value="2"/>
</dbReference>
<dbReference type="SMART" id="SM00179">
    <property type="entry name" value="EGF_CA"/>
    <property type="match status" value="5"/>
</dbReference>
<dbReference type="InterPro" id="IPR050541">
    <property type="entry name" value="LRR_TM_domain-containing"/>
</dbReference>
<proteinExistence type="predicted"/>
<feature type="disulfide bond" evidence="9">
    <location>
        <begin position="906"/>
        <end position="915"/>
    </location>
</feature>
<dbReference type="SMART" id="SM00013">
    <property type="entry name" value="LRRNT"/>
    <property type="match status" value="3"/>
</dbReference>
<dbReference type="CDD" id="cd00054">
    <property type="entry name" value="EGF_CA"/>
    <property type="match status" value="5"/>
</dbReference>
<feature type="disulfide bond" evidence="9">
    <location>
        <begin position="790"/>
        <end position="799"/>
    </location>
</feature>
<accession>A0A8J4TIX2</accession>
<feature type="disulfide bond" evidence="9">
    <location>
        <begin position="750"/>
        <end position="759"/>
    </location>
</feature>
<dbReference type="PROSITE" id="PS50026">
    <property type="entry name" value="EGF_3"/>
    <property type="match status" value="6"/>
</dbReference>
<keyword evidence="2" id="KW-0217">Developmental protein</keyword>
<evidence type="ECO:0000256" key="6">
    <source>
        <dbReference type="ARBA" id="ARBA00022729"/>
    </source>
</evidence>
<dbReference type="Pfam" id="PF00008">
    <property type="entry name" value="EGF"/>
    <property type="match status" value="4"/>
</dbReference>
<name>A0A8J4TIX2_9TREM</name>
<keyword evidence="5" id="KW-0433">Leucine-rich repeat</keyword>
<evidence type="ECO:0000256" key="5">
    <source>
        <dbReference type="ARBA" id="ARBA00022614"/>
    </source>
</evidence>
<dbReference type="SUPFAM" id="SSF57196">
    <property type="entry name" value="EGF/Laminin"/>
    <property type="match status" value="5"/>
</dbReference>
<evidence type="ECO:0000256" key="1">
    <source>
        <dbReference type="ARBA" id="ARBA00004613"/>
    </source>
</evidence>
<dbReference type="PROSITE" id="PS00010">
    <property type="entry name" value="ASX_HYDROXYL"/>
    <property type="match status" value="1"/>
</dbReference>
<dbReference type="Gene3D" id="3.80.10.10">
    <property type="entry name" value="Ribonuclease Inhibitor"/>
    <property type="match status" value="5"/>
</dbReference>
<dbReference type="PROSITE" id="PS01186">
    <property type="entry name" value="EGF_2"/>
    <property type="match status" value="4"/>
</dbReference>
<dbReference type="FunFam" id="2.10.25.10:FF:000246">
    <property type="entry name" value="EGF-like repeat and discoidin I-like domain-containing protein 3"/>
    <property type="match status" value="1"/>
</dbReference>
<dbReference type="GO" id="GO:0005576">
    <property type="term" value="C:extracellular region"/>
    <property type="evidence" value="ECO:0007669"/>
    <property type="project" value="UniProtKB-SubCell"/>
</dbReference>
<organism evidence="11 12">
    <name type="scientific">Paragonimus heterotremus</name>
    <dbReference type="NCBI Taxonomy" id="100268"/>
    <lineage>
        <taxon>Eukaryota</taxon>
        <taxon>Metazoa</taxon>
        <taxon>Spiralia</taxon>
        <taxon>Lophotrochozoa</taxon>
        <taxon>Platyhelminthes</taxon>
        <taxon>Trematoda</taxon>
        <taxon>Digenea</taxon>
        <taxon>Plagiorchiida</taxon>
        <taxon>Troglotremata</taxon>
        <taxon>Troglotrematidae</taxon>
        <taxon>Paragonimus</taxon>
    </lineage>
</organism>
<dbReference type="SMART" id="SM00082">
    <property type="entry name" value="LRRCT"/>
    <property type="match status" value="4"/>
</dbReference>
<dbReference type="InterPro" id="IPR001611">
    <property type="entry name" value="Leu-rich_rpt"/>
</dbReference>
<dbReference type="PROSITE" id="PS00022">
    <property type="entry name" value="EGF_1"/>
    <property type="match status" value="5"/>
</dbReference>
<dbReference type="InterPro" id="IPR013032">
    <property type="entry name" value="EGF-like_CS"/>
</dbReference>
<dbReference type="InterPro" id="IPR000483">
    <property type="entry name" value="Cys-rich_flank_reg_C"/>
</dbReference>
<dbReference type="GO" id="GO:0005886">
    <property type="term" value="C:plasma membrane"/>
    <property type="evidence" value="ECO:0007669"/>
    <property type="project" value="TreeGrafter"/>
</dbReference>
<dbReference type="GO" id="GO:0007399">
    <property type="term" value="P:nervous system development"/>
    <property type="evidence" value="ECO:0007669"/>
    <property type="project" value="UniProtKB-ARBA"/>
</dbReference>
<feature type="domain" description="EGF-like" evidence="10">
    <location>
        <begin position="880"/>
        <end position="916"/>
    </location>
</feature>
<dbReference type="InterPro" id="IPR032675">
    <property type="entry name" value="LRR_dom_sf"/>
</dbReference>
<dbReference type="InterPro" id="IPR000372">
    <property type="entry name" value="LRRNT"/>
</dbReference>
<evidence type="ECO:0000313" key="11">
    <source>
        <dbReference type="EMBL" id="KAF5403407.1"/>
    </source>
</evidence>
<evidence type="ECO:0000256" key="2">
    <source>
        <dbReference type="ARBA" id="ARBA00022473"/>
    </source>
</evidence>
<dbReference type="Proteomes" id="UP000748531">
    <property type="component" value="Unassembled WGS sequence"/>
</dbReference>
<evidence type="ECO:0000256" key="3">
    <source>
        <dbReference type="ARBA" id="ARBA00022525"/>
    </source>
</evidence>
<dbReference type="PROSITE" id="PS51450">
    <property type="entry name" value="LRR"/>
    <property type="match status" value="3"/>
</dbReference>
<dbReference type="Pfam" id="PF00560">
    <property type="entry name" value="LRR_1"/>
    <property type="match status" value="1"/>
</dbReference>
<keyword evidence="4 9" id="KW-0245">EGF-like domain</keyword>
<dbReference type="Gene3D" id="2.10.25.10">
    <property type="entry name" value="Laminin"/>
    <property type="match status" value="5"/>
</dbReference>
<dbReference type="PANTHER" id="PTHR24369">
    <property type="entry name" value="ANTIGEN BSP, PUTATIVE-RELATED"/>
    <property type="match status" value="1"/>
</dbReference>
<dbReference type="InterPro" id="IPR000742">
    <property type="entry name" value="EGF"/>
</dbReference>
<feature type="disulfide bond" evidence="9">
    <location>
        <begin position="771"/>
        <end position="788"/>
    </location>
</feature>
<dbReference type="FunFam" id="2.10.25.10:FF:000063">
    <property type="entry name" value="Slit guidance ligand 2"/>
    <property type="match status" value="1"/>
</dbReference>
<sequence length="1011" mass="112842">MSFLSRDLRNNEIKCLPPGLFAGLTELRYIELKGNPLHCDCSLLPLFEQFTRSKRLPVLLRAGATCLTDSKRSIQPLDAHFLRFANCPGPLNKYNQTPKACALEIRNSCSTVCECSTDRTANCQRRGLTSVPSDLPWELIELNLAHNELEYVNETSFKHYPNLRKLVLDNNRITHVDPKAFAHLRELSSLYMSSNKLQHLPSGVFSGLSNLKILYLHRNKISCLQKGSFSGLDHLQILYLVHNPLICDCRLAWLPPVLIEKEAGGTQWARCAEPMLVQGHHVRDLVPSVLHCEGKPDFWHTAKLLLTMIGEFKASSPKSEESYCETQEIQCPNGCRCTDITSTPVLQAKPETAYHLDELGLISDGVSVDCSELKLHYLPDRLPSTTKELILSNNSLTSLDHRVLMGLSNLEILSISANPLECNCHLSWLPDWLRDNVDRVIIGPSPPTCVQPEELAGTPLASLARYYFTCPKPDTECVSTGHSVLSTEMGDVGMQSCSSNLAACCAEIEVNLSEVSKCPPSCTCESDGVYCSDLNLTEIPSSVPTETTQLVLSHNNIQCIHPNAFQGLRNLRVLILQGNNISAIPYGAFKELGQLNNIALGQNPLHCDCNGKWLNSFFRQHFLDNGIALCHSPTSMRYKSIYHSKPSDFVCPWRRRRLRRTTSSGTNRTIVDEDMTDALYVDAEQTSVDNSLDEHGWQLEVDSIRDSGHHSLEEQESMQIAAKCLPCLINPCSNAGRCLERGQLSYTCECKAPFHGSHCQLQEHVCSVNPCQNGGTCEITLYTGSYKCTCPKGFRGPTCAERIDNCVQNYCQNGGTCEIMGSDYRCHCPPEFHGKLCQHELIFCQDLNPCINGGTCVSLPGNKYKCECERGWSGKNCQTNQDDCLYNRCENGATCVDGINEYICKCRPGYAGIYCERPTWNPENHVTRMDRRIPSVRKMQGFGSSQVRHSPIKIRSLSIPHSETLCAYHQCQNRATCMEGQNDVYHCVCQPGGSKRAFISSVYCFTTVLIT</sequence>
<dbReference type="GO" id="GO:0005509">
    <property type="term" value="F:calcium ion binding"/>
    <property type="evidence" value="ECO:0007669"/>
    <property type="project" value="InterPro"/>
</dbReference>
<comment type="caution">
    <text evidence="11">The sequence shown here is derived from an EMBL/GenBank/DDBJ whole genome shotgun (WGS) entry which is preliminary data.</text>
</comment>
<evidence type="ECO:0000259" key="10">
    <source>
        <dbReference type="PROSITE" id="PS50026"/>
    </source>
</evidence>
<dbReference type="AlphaFoldDB" id="A0A8J4TIX2"/>
<evidence type="ECO:0000256" key="8">
    <source>
        <dbReference type="ARBA" id="ARBA00023157"/>
    </source>
</evidence>
<dbReference type="EMBL" id="LUCH01001242">
    <property type="protein sequence ID" value="KAF5403407.1"/>
    <property type="molecule type" value="Genomic_DNA"/>
</dbReference>
<feature type="domain" description="EGF-like" evidence="10">
    <location>
        <begin position="725"/>
        <end position="760"/>
    </location>
</feature>
<comment type="subcellular location">
    <subcellularLocation>
        <location evidence="1">Secreted</location>
    </subcellularLocation>
</comment>
<dbReference type="Pfam" id="PF12661">
    <property type="entry name" value="hEGF"/>
    <property type="match status" value="2"/>
</dbReference>
<dbReference type="SMART" id="SM00181">
    <property type="entry name" value="EGF"/>
    <property type="match status" value="6"/>
</dbReference>
<keyword evidence="7" id="KW-0677">Repeat</keyword>
<gene>
    <name evidence="11" type="ORF">PHET_03378</name>
</gene>
<feature type="domain" description="EGF-like" evidence="10">
    <location>
        <begin position="840"/>
        <end position="878"/>
    </location>
</feature>
<keyword evidence="6" id="KW-0732">Signal</keyword>
<keyword evidence="3" id="KW-0964">Secreted</keyword>
<feature type="domain" description="EGF-like" evidence="10">
    <location>
        <begin position="802"/>
        <end position="838"/>
    </location>
</feature>
<evidence type="ECO:0000256" key="7">
    <source>
        <dbReference type="ARBA" id="ARBA00022737"/>
    </source>
</evidence>
<feature type="disulfide bond" evidence="9">
    <location>
        <begin position="868"/>
        <end position="877"/>
    </location>
</feature>
<dbReference type="InterPro" id="IPR001881">
    <property type="entry name" value="EGF-like_Ca-bd_dom"/>
</dbReference>
<comment type="caution">
    <text evidence="9">Lacks conserved residue(s) required for the propagation of feature annotation.</text>
</comment>
<dbReference type="Pfam" id="PF01462">
    <property type="entry name" value="LRRNT"/>
    <property type="match status" value="2"/>
</dbReference>
<dbReference type="InterPro" id="IPR000152">
    <property type="entry name" value="EGF-type_Asp/Asn_hydroxyl_site"/>
</dbReference>
<feature type="disulfide bond" evidence="9">
    <location>
        <begin position="828"/>
        <end position="837"/>
    </location>
</feature>
<dbReference type="SMART" id="SM00369">
    <property type="entry name" value="LRR_TYP"/>
    <property type="match status" value="9"/>
</dbReference>
<reference evidence="11" key="1">
    <citation type="submission" date="2019-05" db="EMBL/GenBank/DDBJ databases">
        <title>Annotation for the trematode Paragonimus heterotremus.</title>
        <authorList>
            <person name="Choi Y.-J."/>
        </authorList>
    </citation>
    <scope>NUCLEOTIDE SEQUENCE</scope>
    <source>
        <strain evidence="11">LC</strain>
    </source>
</reference>
<dbReference type="PANTHER" id="PTHR24369:SF211">
    <property type="entry name" value="LEUCINE-RICH REPEAT-CONTAINING PROTEIN 15-LIKE"/>
    <property type="match status" value="1"/>
</dbReference>
<dbReference type="FunFam" id="2.10.25.10:FF:000080">
    <property type="entry name" value="Neurogenic locus notch 1"/>
    <property type="match status" value="1"/>
</dbReference>
<feature type="domain" description="EGF-like" evidence="10">
    <location>
        <begin position="962"/>
        <end position="999"/>
    </location>
</feature>
<dbReference type="InterPro" id="IPR018097">
    <property type="entry name" value="EGF_Ca-bd_CS"/>
</dbReference>
<keyword evidence="8 9" id="KW-1015">Disulfide bond</keyword>
<evidence type="ECO:0000256" key="9">
    <source>
        <dbReference type="PROSITE-ProRule" id="PRU00076"/>
    </source>
</evidence>
<dbReference type="SUPFAM" id="SSF52058">
    <property type="entry name" value="L domain-like"/>
    <property type="match status" value="4"/>
</dbReference>
<protein>
    <recommendedName>
        <fullName evidence="10">EGF-like domain-containing protein</fullName>
    </recommendedName>
</protein>
<dbReference type="PROSITE" id="PS01187">
    <property type="entry name" value="EGF_CA"/>
    <property type="match status" value="1"/>
</dbReference>
<dbReference type="FunFam" id="3.80.10.10:FF:000002">
    <property type="entry name" value="Slit guidance ligand 2"/>
    <property type="match status" value="1"/>
</dbReference>
<evidence type="ECO:0000313" key="12">
    <source>
        <dbReference type="Proteomes" id="UP000748531"/>
    </source>
</evidence>
<feature type="domain" description="EGF-like" evidence="10">
    <location>
        <begin position="762"/>
        <end position="800"/>
    </location>
</feature>
<dbReference type="OrthoDB" id="6278084at2759"/>
<evidence type="ECO:0000256" key="4">
    <source>
        <dbReference type="ARBA" id="ARBA00022536"/>
    </source>
</evidence>